<name>A0A0F9L8F0_9ZZZZ</name>
<dbReference type="AlphaFoldDB" id="A0A0F9L8F0"/>
<accession>A0A0F9L8F0</accession>
<reference evidence="1" key="1">
    <citation type="journal article" date="2015" name="Nature">
        <title>Complex archaea that bridge the gap between prokaryotes and eukaryotes.</title>
        <authorList>
            <person name="Spang A."/>
            <person name="Saw J.H."/>
            <person name="Jorgensen S.L."/>
            <person name="Zaremba-Niedzwiedzka K."/>
            <person name="Martijn J."/>
            <person name="Lind A.E."/>
            <person name="van Eijk R."/>
            <person name="Schleper C."/>
            <person name="Guy L."/>
            <person name="Ettema T.J."/>
        </authorList>
    </citation>
    <scope>NUCLEOTIDE SEQUENCE</scope>
</reference>
<feature type="non-terminal residue" evidence="1">
    <location>
        <position position="1"/>
    </location>
</feature>
<sequence length="42" mass="4889">SMKADKIKNLFDWLKPIEKNEQFKGGNLVKGKQKEKGEIKNQ</sequence>
<evidence type="ECO:0000313" key="1">
    <source>
        <dbReference type="EMBL" id="KKM23825.1"/>
    </source>
</evidence>
<organism evidence="1">
    <name type="scientific">marine sediment metagenome</name>
    <dbReference type="NCBI Taxonomy" id="412755"/>
    <lineage>
        <taxon>unclassified sequences</taxon>
        <taxon>metagenomes</taxon>
        <taxon>ecological metagenomes</taxon>
    </lineage>
</organism>
<dbReference type="EMBL" id="LAZR01013047">
    <property type="protein sequence ID" value="KKM23825.1"/>
    <property type="molecule type" value="Genomic_DNA"/>
</dbReference>
<comment type="caution">
    <text evidence="1">The sequence shown here is derived from an EMBL/GenBank/DDBJ whole genome shotgun (WGS) entry which is preliminary data.</text>
</comment>
<protein>
    <submittedName>
        <fullName evidence="1">Uncharacterized protein</fullName>
    </submittedName>
</protein>
<proteinExistence type="predicted"/>
<gene>
    <name evidence="1" type="ORF">LCGC14_1611320</name>
</gene>